<feature type="transmembrane region" description="Helical" evidence="1">
    <location>
        <begin position="80"/>
        <end position="99"/>
    </location>
</feature>
<dbReference type="Proteomes" id="UP000011648">
    <property type="component" value="Unassembled WGS sequence"/>
</dbReference>
<keyword evidence="1" id="KW-1133">Transmembrane helix</keyword>
<dbReference type="EMBL" id="AOIL01000064">
    <property type="protein sequence ID" value="ELY86161.1"/>
    <property type="molecule type" value="Genomic_DNA"/>
</dbReference>
<dbReference type="InterPro" id="IPR058293">
    <property type="entry name" value="DUF7987"/>
</dbReference>
<feature type="transmembrane region" description="Helical" evidence="1">
    <location>
        <begin position="57"/>
        <end position="74"/>
    </location>
</feature>
<keyword evidence="1" id="KW-0472">Membrane</keyword>
<organism evidence="2 3">
    <name type="scientific">Natrialba taiwanensis DSM 12281</name>
    <dbReference type="NCBI Taxonomy" id="1230458"/>
    <lineage>
        <taxon>Archaea</taxon>
        <taxon>Methanobacteriati</taxon>
        <taxon>Methanobacteriota</taxon>
        <taxon>Stenosarchaea group</taxon>
        <taxon>Halobacteria</taxon>
        <taxon>Halobacteriales</taxon>
        <taxon>Natrialbaceae</taxon>
        <taxon>Natrialba</taxon>
    </lineage>
</organism>
<proteinExistence type="predicted"/>
<evidence type="ECO:0000313" key="2">
    <source>
        <dbReference type="EMBL" id="ELY86161.1"/>
    </source>
</evidence>
<gene>
    <name evidence="2" type="ORF">C484_18822</name>
</gene>
<dbReference type="AlphaFoldDB" id="L9ZJE4"/>
<reference evidence="2 3" key="1">
    <citation type="journal article" date="2014" name="PLoS Genet.">
        <title>Phylogenetically driven sequencing of extremely halophilic archaea reveals strategies for static and dynamic osmo-response.</title>
        <authorList>
            <person name="Becker E.A."/>
            <person name="Seitzer P.M."/>
            <person name="Tritt A."/>
            <person name="Larsen D."/>
            <person name="Krusor M."/>
            <person name="Yao A.I."/>
            <person name="Wu D."/>
            <person name="Madern D."/>
            <person name="Eisen J.A."/>
            <person name="Darling A.E."/>
            <person name="Facciotti M.T."/>
        </authorList>
    </citation>
    <scope>NUCLEOTIDE SEQUENCE [LARGE SCALE GENOMIC DNA]</scope>
    <source>
        <strain evidence="2 3">DSM 12281</strain>
    </source>
</reference>
<dbReference type="Pfam" id="PF25949">
    <property type="entry name" value="DUF7987"/>
    <property type="match status" value="1"/>
</dbReference>
<name>L9ZJE4_9EURY</name>
<keyword evidence="3" id="KW-1185">Reference proteome</keyword>
<dbReference type="PATRIC" id="fig|1230458.4.peg.3778"/>
<evidence type="ECO:0000313" key="3">
    <source>
        <dbReference type="Proteomes" id="UP000011648"/>
    </source>
</evidence>
<sequence length="105" mass="11598">MIIVIHGLREYLDLALLKPSTGDGFCLVVVSTERELRSVFHLQQMTPLMVSRDTRETALLVAVAVIGFLAANALDAPDVVTWGLLISIGGVGPIIRNEWRRRQDT</sequence>
<accession>L9ZJE4</accession>
<dbReference type="STRING" id="1230458.C484_18822"/>
<evidence type="ECO:0000256" key="1">
    <source>
        <dbReference type="SAM" id="Phobius"/>
    </source>
</evidence>
<keyword evidence="1" id="KW-0812">Transmembrane</keyword>
<protein>
    <submittedName>
        <fullName evidence="2">Uncharacterized protein</fullName>
    </submittedName>
</protein>
<comment type="caution">
    <text evidence="2">The sequence shown here is derived from an EMBL/GenBank/DDBJ whole genome shotgun (WGS) entry which is preliminary data.</text>
</comment>